<dbReference type="InterPro" id="IPR029021">
    <property type="entry name" value="Prot-tyrosine_phosphatase-like"/>
</dbReference>
<dbReference type="InterPro" id="IPR016130">
    <property type="entry name" value="Tyr_Pase_AS"/>
</dbReference>
<proteinExistence type="inferred from homology"/>
<dbReference type="PROSITE" id="PS50055">
    <property type="entry name" value="TYR_PHOSPHATASE_PTP"/>
    <property type="match status" value="1"/>
</dbReference>
<name>S2KE35_MUCC1</name>
<dbReference type="Gene3D" id="3.90.190.10">
    <property type="entry name" value="Protein tyrosine phosphatase superfamily"/>
    <property type="match status" value="1"/>
</dbReference>
<dbReference type="InParanoid" id="S2KE35"/>
<dbReference type="PROSITE" id="PS50056">
    <property type="entry name" value="TYR_PHOSPHATASE_2"/>
    <property type="match status" value="1"/>
</dbReference>
<evidence type="ECO:0000313" key="7">
    <source>
        <dbReference type="EMBL" id="EPB90625.1"/>
    </source>
</evidence>
<dbReference type="SMART" id="SM00194">
    <property type="entry name" value="PTPc"/>
    <property type="match status" value="1"/>
</dbReference>
<evidence type="ECO:0000313" key="8">
    <source>
        <dbReference type="Proteomes" id="UP000014254"/>
    </source>
</evidence>
<protein>
    <recommendedName>
        <fullName evidence="2">protein-tyrosine-phosphatase</fullName>
        <ecNumber evidence="2">3.1.3.48</ecNumber>
    </recommendedName>
</protein>
<dbReference type="PROSITE" id="PS00383">
    <property type="entry name" value="TYR_PHOSPHATASE_1"/>
    <property type="match status" value="1"/>
</dbReference>
<dbReference type="PROSITE" id="PS50206">
    <property type="entry name" value="RHODANESE_3"/>
    <property type="match status" value="1"/>
</dbReference>
<gene>
    <name evidence="7" type="ORF">HMPREF1544_02535</name>
</gene>
<dbReference type="FunCoup" id="S2KE35">
    <property type="interactions" value="30"/>
</dbReference>
<dbReference type="Proteomes" id="UP000014254">
    <property type="component" value="Unassembled WGS sequence"/>
</dbReference>
<evidence type="ECO:0000256" key="3">
    <source>
        <dbReference type="SAM" id="MobiDB-lite"/>
    </source>
</evidence>
<dbReference type="eggNOG" id="KOG4228">
    <property type="taxonomic scope" value="Eukaryota"/>
</dbReference>
<dbReference type="CDD" id="cd18533">
    <property type="entry name" value="PTP_fungal"/>
    <property type="match status" value="1"/>
</dbReference>
<dbReference type="EMBL" id="KE123918">
    <property type="protein sequence ID" value="EPB90625.1"/>
    <property type="molecule type" value="Genomic_DNA"/>
</dbReference>
<reference evidence="8" key="1">
    <citation type="submission" date="2013-05" db="EMBL/GenBank/DDBJ databases">
        <title>The Genome sequence of Mucor circinelloides f. circinelloides 1006PhL.</title>
        <authorList>
            <consortium name="The Broad Institute Genomics Platform"/>
            <person name="Cuomo C."/>
            <person name="Earl A."/>
            <person name="Findley K."/>
            <person name="Lee S.C."/>
            <person name="Walker B."/>
            <person name="Young S."/>
            <person name="Zeng Q."/>
            <person name="Gargeya S."/>
            <person name="Fitzgerald M."/>
            <person name="Haas B."/>
            <person name="Abouelleil A."/>
            <person name="Allen A.W."/>
            <person name="Alvarado L."/>
            <person name="Arachchi H.M."/>
            <person name="Berlin A.M."/>
            <person name="Chapman S.B."/>
            <person name="Gainer-Dewar J."/>
            <person name="Goldberg J."/>
            <person name="Griggs A."/>
            <person name="Gujja S."/>
            <person name="Hansen M."/>
            <person name="Howarth C."/>
            <person name="Imamovic A."/>
            <person name="Ireland A."/>
            <person name="Larimer J."/>
            <person name="McCowan C."/>
            <person name="Murphy C."/>
            <person name="Pearson M."/>
            <person name="Poon T.W."/>
            <person name="Priest M."/>
            <person name="Roberts A."/>
            <person name="Saif S."/>
            <person name="Shea T."/>
            <person name="Sisk P."/>
            <person name="Sykes S."/>
            <person name="Wortman J."/>
            <person name="Nusbaum C."/>
            <person name="Birren B."/>
        </authorList>
    </citation>
    <scope>NUCLEOTIDE SEQUENCE [LARGE SCALE GENOMIC DNA]</scope>
    <source>
        <strain evidence="8">1006PhL</strain>
    </source>
</reference>
<dbReference type="AlphaFoldDB" id="S2KE35"/>
<dbReference type="SUPFAM" id="SSF52821">
    <property type="entry name" value="Rhodanese/Cell cycle control phosphatase"/>
    <property type="match status" value="1"/>
</dbReference>
<dbReference type="InterPro" id="IPR003595">
    <property type="entry name" value="Tyr_Pase_cat"/>
</dbReference>
<feature type="domain" description="Tyrosine-protein phosphatase" evidence="4">
    <location>
        <begin position="383"/>
        <end position="675"/>
    </location>
</feature>
<evidence type="ECO:0000259" key="6">
    <source>
        <dbReference type="PROSITE" id="PS50206"/>
    </source>
</evidence>
<dbReference type="InterPro" id="IPR036873">
    <property type="entry name" value="Rhodanese-like_dom_sf"/>
</dbReference>
<feature type="domain" description="Rhodanese" evidence="6">
    <location>
        <begin position="115"/>
        <end position="234"/>
    </location>
</feature>
<dbReference type="STRING" id="1220926.S2KE35"/>
<evidence type="ECO:0000259" key="4">
    <source>
        <dbReference type="PROSITE" id="PS50055"/>
    </source>
</evidence>
<dbReference type="SUPFAM" id="SSF52799">
    <property type="entry name" value="(Phosphotyrosine protein) phosphatases II"/>
    <property type="match status" value="1"/>
</dbReference>
<dbReference type="PANTHER" id="PTHR19134:SF561">
    <property type="entry name" value="PROTEIN TYROSINE PHOSPHATASE 36E, ISOFORM A"/>
    <property type="match status" value="1"/>
</dbReference>
<dbReference type="InterPro" id="IPR050348">
    <property type="entry name" value="Protein-Tyr_Phosphatase"/>
</dbReference>
<dbReference type="PRINTS" id="PR00700">
    <property type="entry name" value="PRTYPHPHTASE"/>
</dbReference>
<evidence type="ECO:0000259" key="5">
    <source>
        <dbReference type="PROSITE" id="PS50056"/>
    </source>
</evidence>
<dbReference type="InterPro" id="IPR000242">
    <property type="entry name" value="PTP_cat"/>
</dbReference>
<dbReference type="OMA" id="QFIVCYE"/>
<accession>S2KE35</accession>
<feature type="domain" description="Tyrosine specific protein phosphatases" evidence="5">
    <location>
        <begin position="587"/>
        <end position="666"/>
    </location>
</feature>
<dbReference type="Pfam" id="PF00581">
    <property type="entry name" value="Rhodanese"/>
    <property type="match status" value="1"/>
</dbReference>
<dbReference type="InterPro" id="IPR000387">
    <property type="entry name" value="Tyr_Pase_dom"/>
</dbReference>
<dbReference type="GO" id="GO:0004725">
    <property type="term" value="F:protein tyrosine phosphatase activity"/>
    <property type="evidence" value="ECO:0007669"/>
    <property type="project" value="UniProtKB-EC"/>
</dbReference>
<feature type="region of interest" description="Disordered" evidence="3">
    <location>
        <begin position="1"/>
        <end position="45"/>
    </location>
</feature>
<dbReference type="SMART" id="SM00450">
    <property type="entry name" value="RHOD"/>
    <property type="match status" value="1"/>
</dbReference>
<dbReference type="CDD" id="cd01446">
    <property type="entry name" value="DSP_MapKP"/>
    <property type="match status" value="1"/>
</dbReference>
<dbReference type="OrthoDB" id="6058203at2759"/>
<organism evidence="7 8">
    <name type="scientific">Mucor circinelloides f. circinelloides (strain 1006PhL)</name>
    <name type="common">Mucormycosis agent</name>
    <name type="synonym">Calyptromyces circinelloides</name>
    <dbReference type="NCBI Taxonomy" id="1220926"/>
    <lineage>
        <taxon>Eukaryota</taxon>
        <taxon>Fungi</taxon>
        <taxon>Fungi incertae sedis</taxon>
        <taxon>Mucoromycota</taxon>
        <taxon>Mucoromycotina</taxon>
        <taxon>Mucoromycetes</taxon>
        <taxon>Mucorales</taxon>
        <taxon>Mucorineae</taxon>
        <taxon>Mucoraceae</taxon>
        <taxon>Mucor</taxon>
    </lineage>
</organism>
<dbReference type="PANTHER" id="PTHR19134">
    <property type="entry name" value="RECEPTOR-TYPE TYROSINE-PROTEIN PHOSPHATASE"/>
    <property type="match status" value="1"/>
</dbReference>
<sequence>MSVTYESPTRYLSDTESNNNGKNNVMYSISSNENDGSPCTSPFNASRLQIPEQQHQQQLPSASHLNQEFFNALQKRQNNFQSSTGLLPQTYRYQHLEDLAPIESEDLNELMTKYDCHQVLVIDVRSFAFYAKNRIKSAIHISIPSVLLKRPTYTLDKICESIVFEEAANRLKNWHHATHIIFYDHASYKPSDSGNSATAILLGSKLRKSGYSGQLNYLQGGYAAFSNTYPHQCELAELDSINQTKDTKLNQSASCLRPTKLLLFPVRLPYGSKNDNGIISSASHHSAISNHHPRFGLAGSSVDAEGNFVLPVWLKTIMKNDTGPKKLAEKYEQLERLEQDRLSTVMKYHSNGLGLATTLHQQDQPKTEFPFSITSSMEKGTLNRYDNIWPYEYSRVKLEENSDDYINANYIQFANVKKNITLSPISKSDEEVKLEEKGLLSEASVRTMNRLNVDLTSNRQYISTQGPLPTTFNDFWQMIWNENSSVIVMLTQETEMNKIKCHKYWPTMENMPQTYGSIAVTLTSESKQAVRNMNDKRERVNDDMDEDECIITRKFTISCNGVERNLTQLQYTGWTDFGVPDHPIGILTLVHYADVAQSKKNTGPIVVHCSAGCGRSGTFCVIDTMIQRLWQKRDVYTCATNDKIYETVCRFREQRMSMVQTHRQYVFCYEAILWWLLGYGNLPVQSSSTSPAAGPTSDIIRQMIATPVSISSRLSASPPSPPSSATLLPPVSLFSAPVQKNKTDIDQEEASSVGSMVDDFKEL</sequence>
<evidence type="ECO:0000256" key="1">
    <source>
        <dbReference type="ARBA" id="ARBA00009649"/>
    </source>
</evidence>
<dbReference type="InterPro" id="IPR001763">
    <property type="entry name" value="Rhodanese-like_dom"/>
</dbReference>
<dbReference type="EC" id="3.1.3.48" evidence="2"/>
<feature type="region of interest" description="Disordered" evidence="3">
    <location>
        <begin position="739"/>
        <end position="763"/>
    </location>
</feature>
<dbReference type="VEuPathDB" id="FungiDB:HMPREF1544_02535"/>
<dbReference type="Gene3D" id="3.40.250.10">
    <property type="entry name" value="Rhodanese-like domain"/>
    <property type="match status" value="1"/>
</dbReference>
<dbReference type="SMART" id="SM00404">
    <property type="entry name" value="PTPc_motif"/>
    <property type="match status" value="1"/>
</dbReference>
<keyword evidence="8" id="KW-1185">Reference proteome</keyword>
<comment type="similarity">
    <text evidence="1">Belongs to the protein-tyrosine phosphatase family. Non-receptor class subfamily.</text>
</comment>
<evidence type="ECO:0000256" key="2">
    <source>
        <dbReference type="ARBA" id="ARBA00013064"/>
    </source>
</evidence>
<dbReference type="Pfam" id="PF00102">
    <property type="entry name" value="Y_phosphatase"/>
    <property type="match status" value="1"/>
</dbReference>